<feature type="compositionally biased region" description="Acidic residues" evidence="1">
    <location>
        <begin position="95"/>
        <end position="110"/>
    </location>
</feature>
<accession>A0AAV4HSY2</accession>
<dbReference type="Proteomes" id="UP000762676">
    <property type="component" value="Unassembled WGS sequence"/>
</dbReference>
<evidence type="ECO:0000313" key="2">
    <source>
        <dbReference type="EMBL" id="GFS00144.1"/>
    </source>
</evidence>
<dbReference type="EMBL" id="BMAT01009167">
    <property type="protein sequence ID" value="GFS00144.1"/>
    <property type="molecule type" value="Genomic_DNA"/>
</dbReference>
<keyword evidence="3" id="KW-1185">Reference proteome</keyword>
<feature type="region of interest" description="Disordered" evidence="1">
    <location>
        <begin position="1"/>
        <end position="129"/>
    </location>
</feature>
<feature type="region of interest" description="Disordered" evidence="1">
    <location>
        <begin position="144"/>
        <end position="185"/>
    </location>
</feature>
<reference evidence="2 3" key="1">
    <citation type="journal article" date="2021" name="Elife">
        <title>Chloroplast acquisition without the gene transfer in kleptoplastic sea slugs, Plakobranchus ocellatus.</title>
        <authorList>
            <person name="Maeda T."/>
            <person name="Takahashi S."/>
            <person name="Yoshida T."/>
            <person name="Shimamura S."/>
            <person name="Takaki Y."/>
            <person name="Nagai Y."/>
            <person name="Toyoda A."/>
            <person name="Suzuki Y."/>
            <person name="Arimoto A."/>
            <person name="Ishii H."/>
            <person name="Satoh N."/>
            <person name="Nishiyama T."/>
            <person name="Hasebe M."/>
            <person name="Maruyama T."/>
            <person name="Minagawa J."/>
            <person name="Obokata J."/>
            <person name="Shigenobu S."/>
        </authorList>
    </citation>
    <scope>NUCLEOTIDE SEQUENCE [LARGE SCALE GENOMIC DNA]</scope>
</reference>
<comment type="caution">
    <text evidence="2">The sequence shown here is derived from an EMBL/GenBank/DDBJ whole genome shotgun (WGS) entry which is preliminary data.</text>
</comment>
<organism evidence="2 3">
    <name type="scientific">Elysia marginata</name>
    <dbReference type="NCBI Taxonomy" id="1093978"/>
    <lineage>
        <taxon>Eukaryota</taxon>
        <taxon>Metazoa</taxon>
        <taxon>Spiralia</taxon>
        <taxon>Lophotrochozoa</taxon>
        <taxon>Mollusca</taxon>
        <taxon>Gastropoda</taxon>
        <taxon>Heterobranchia</taxon>
        <taxon>Euthyneura</taxon>
        <taxon>Panpulmonata</taxon>
        <taxon>Sacoglossa</taxon>
        <taxon>Placobranchoidea</taxon>
        <taxon>Plakobranchidae</taxon>
        <taxon>Elysia</taxon>
    </lineage>
</organism>
<protein>
    <recommendedName>
        <fullName evidence="4">Neurofascin/L1/NrCAM C-terminal domain-containing protein</fullName>
    </recommendedName>
</protein>
<proteinExistence type="predicted"/>
<feature type="compositionally biased region" description="Basic residues" evidence="1">
    <location>
        <begin position="28"/>
        <end position="38"/>
    </location>
</feature>
<evidence type="ECO:0000256" key="1">
    <source>
        <dbReference type="SAM" id="MobiDB-lite"/>
    </source>
</evidence>
<evidence type="ECO:0008006" key="4">
    <source>
        <dbReference type="Google" id="ProtNLM"/>
    </source>
</evidence>
<name>A0AAV4HSY2_9GAST</name>
<gene>
    <name evidence="2" type="ORF">ElyMa_004546900</name>
</gene>
<evidence type="ECO:0000313" key="3">
    <source>
        <dbReference type="Proteomes" id="UP000762676"/>
    </source>
</evidence>
<dbReference type="AlphaFoldDB" id="A0AAV4HSY2"/>
<sequence length="192" mass="20621">MPATKTIMETNENEMPDDAAPIDQVLHSRSRKAGRKSRKESGGVLQPLGLPQMDKPDAGLPDLLDVGGSLGSFRSSLPPPEDDESKRRIHSMVPDLDDMNEGESTMDGDDGYPLYPQQDMGDGGGEGRLYLKGTRDNLLRKSGMNGALYGDEEDSGALSSLPDGSGYGPAMDGDEEEGARFGKEKNEIVYAL</sequence>